<reference evidence="2 3" key="1">
    <citation type="journal article" date="2021" name="BMC Biol.">
        <title>Horizontally acquired antibacterial genes associated with adaptive radiation of ladybird beetles.</title>
        <authorList>
            <person name="Li H.S."/>
            <person name="Tang X.F."/>
            <person name="Huang Y.H."/>
            <person name="Xu Z.Y."/>
            <person name="Chen M.L."/>
            <person name="Du X.Y."/>
            <person name="Qiu B.Y."/>
            <person name="Chen P.T."/>
            <person name="Zhang W."/>
            <person name="Slipinski A."/>
            <person name="Escalona H.E."/>
            <person name="Waterhouse R.M."/>
            <person name="Zwick A."/>
            <person name="Pang H."/>
        </authorList>
    </citation>
    <scope>NUCLEOTIDE SEQUENCE [LARGE SCALE GENOMIC DNA]</scope>
    <source>
        <strain evidence="2">SYSU2018</strain>
    </source>
</reference>
<gene>
    <name evidence="2" type="ORF">HHI36_013486</name>
</gene>
<dbReference type="Proteomes" id="UP001516400">
    <property type="component" value="Unassembled WGS sequence"/>
</dbReference>
<feature type="compositionally biased region" description="Basic and acidic residues" evidence="1">
    <location>
        <begin position="19"/>
        <end position="28"/>
    </location>
</feature>
<feature type="non-terminal residue" evidence="2">
    <location>
        <position position="68"/>
    </location>
</feature>
<accession>A0ABD2NHM2</accession>
<evidence type="ECO:0000313" key="2">
    <source>
        <dbReference type="EMBL" id="KAL3278143.1"/>
    </source>
</evidence>
<proteinExistence type="predicted"/>
<evidence type="ECO:0000313" key="3">
    <source>
        <dbReference type="Proteomes" id="UP001516400"/>
    </source>
</evidence>
<dbReference type="AlphaFoldDB" id="A0ABD2NHM2"/>
<feature type="region of interest" description="Disordered" evidence="1">
    <location>
        <begin position="16"/>
        <end position="35"/>
    </location>
</feature>
<protein>
    <submittedName>
        <fullName evidence="2">Uncharacterized protein</fullName>
    </submittedName>
</protein>
<name>A0ABD2NHM2_9CUCU</name>
<evidence type="ECO:0000256" key="1">
    <source>
        <dbReference type="SAM" id="MobiDB-lite"/>
    </source>
</evidence>
<organism evidence="2 3">
    <name type="scientific">Cryptolaemus montrouzieri</name>
    <dbReference type="NCBI Taxonomy" id="559131"/>
    <lineage>
        <taxon>Eukaryota</taxon>
        <taxon>Metazoa</taxon>
        <taxon>Ecdysozoa</taxon>
        <taxon>Arthropoda</taxon>
        <taxon>Hexapoda</taxon>
        <taxon>Insecta</taxon>
        <taxon>Pterygota</taxon>
        <taxon>Neoptera</taxon>
        <taxon>Endopterygota</taxon>
        <taxon>Coleoptera</taxon>
        <taxon>Polyphaga</taxon>
        <taxon>Cucujiformia</taxon>
        <taxon>Coccinelloidea</taxon>
        <taxon>Coccinellidae</taxon>
        <taxon>Scymninae</taxon>
        <taxon>Scymnini</taxon>
        <taxon>Cryptolaemus</taxon>
    </lineage>
</organism>
<keyword evidence="3" id="KW-1185">Reference proteome</keyword>
<dbReference type="EMBL" id="JABFTP020000103">
    <property type="protein sequence ID" value="KAL3278143.1"/>
    <property type="molecule type" value="Genomic_DNA"/>
</dbReference>
<comment type="caution">
    <text evidence="2">The sequence shown here is derived from an EMBL/GenBank/DDBJ whole genome shotgun (WGS) entry which is preliminary data.</text>
</comment>
<sequence length="68" mass="7505">MNAKIKSSAYVVTRGQARKKLEQSKGDAKVAPNDAGLAPPGIVQLLKPPVDSVELRPVCEWKFQEMKR</sequence>